<feature type="transmembrane region" description="Helical" evidence="1">
    <location>
        <begin position="431"/>
        <end position="452"/>
    </location>
</feature>
<reference evidence="3" key="1">
    <citation type="submission" date="2020-10" db="EMBL/GenBank/DDBJ databases">
        <authorList>
            <person name="Castelo-Branco R."/>
            <person name="Eusebio N."/>
            <person name="Adriana R."/>
            <person name="Vieira A."/>
            <person name="Brugerolle De Fraissinette N."/>
            <person name="Rezende De Castro R."/>
            <person name="Schneider M.P."/>
            <person name="Vasconcelos V."/>
            <person name="Leao P.N."/>
        </authorList>
    </citation>
    <scope>NUCLEOTIDE SEQUENCE</scope>
    <source>
        <strain evidence="3">LEGE 06105</strain>
    </source>
</reference>
<feature type="transmembrane region" description="Helical" evidence="1">
    <location>
        <begin position="586"/>
        <end position="606"/>
    </location>
</feature>
<gene>
    <name evidence="3" type="ORF">IQ247_17920</name>
</gene>
<protein>
    <submittedName>
        <fullName evidence="3">NACHT domain-containing protein</fullName>
    </submittedName>
</protein>
<keyword evidence="1" id="KW-0472">Membrane</keyword>
<dbReference type="Pfam" id="PF05729">
    <property type="entry name" value="NACHT"/>
    <property type="match status" value="1"/>
</dbReference>
<name>A0A8J7K2P5_9CYAN</name>
<keyword evidence="1" id="KW-0812">Transmembrane</keyword>
<dbReference type="SUPFAM" id="SSF52540">
    <property type="entry name" value="P-loop containing nucleoside triphosphate hydrolases"/>
    <property type="match status" value="1"/>
</dbReference>
<sequence length="639" mass="74443">MTQTQINGQVISVTVYDSIRVDGLGTDHVNQVENINSSKREYKWRKCLLRRVEVYWIEEHLKTLLHRKVLIELGLEKRFDLVQRPFSHVREESLKKSGEPLPEGTRVIDFFNQMGEGRTLLILGEPGSGKTTTLVKLAQSLIARIEKDPTLPIPVVFDLSLWANKRETIAKWLVEVLFDEYGITDKSICEKWIKEEQLILLLDGLDEVKAEHRNNCLLALNQFIQSHGMTEIVVCCRIQEYQAISNYLKLQDAICIKTLTAEQIYEYLEQFGEQLVALKTLLQQDIELLEFAKSPLILSVMSLVYQGCLLEDLPQPASLRENFHQKLFDAYIEKMFERRRSSSQQYKKSQAKYWLAWLASKMVEESQTKFVIEGIKPEWLNFRQYVLYGISTSLITGFSRLPVALFITGLFFGMIMLSLDNHDYLKQNIHHFVKIYLATALILSILFEYFTLRDIKFIETLQWSWINVKEHIKWLLQLLFNSEHTRLKSYTTGCLNIFIFGPIIFPLWVLIIVFGIPTSSIIIPEPEKEKIVPNQSVWKSLKNSIIGVLIGVLIGGLIVEAFYWWIYFITPAFDPEFDFNFYNLKIVQTIKYLFIGLSGLIGWVSYGGRTCIQHFYLRLILTLKGYTPWNYARFLKYAQ</sequence>
<comment type="caution">
    <text evidence="3">The sequence shown here is derived from an EMBL/GenBank/DDBJ whole genome shotgun (WGS) entry which is preliminary data.</text>
</comment>
<dbReference type="Gene3D" id="3.40.50.300">
    <property type="entry name" value="P-loop containing nucleotide triphosphate hydrolases"/>
    <property type="match status" value="1"/>
</dbReference>
<organism evidence="3 4">
    <name type="scientific">Plectonema cf. radiosum LEGE 06105</name>
    <dbReference type="NCBI Taxonomy" id="945769"/>
    <lineage>
        <taxon>Bacteria</taxon>
        <taxon>Bacillati</taxon>
        <taxon>Cyanobacteriota</taxon>
        <taxon>Cyanophyceae</taxon>
        <taxon>Oscillatoriophycideae</taxon>
        <taxon>Oscillatoriales</taxon>
        <taxon>Microcoleaceae</taxon>
        <taxon>Plectonema</taxon>
    </lineage>
</organism>
<feature type="transmembrane region" description="Helical" evidence="1">
    <location>
        <begin position="497"/>
        <end position="523"/>
    </location>
</feature>
<proteinExistence type="predicted"/>
<feature type="domain" description="NACHT" evidence="2">
    <location>
        <begin position="118"/>
        <end position="208"/>
    </location>
</feature>
<evidence type="ECO:0000259" key="2">
    <source>
        <dbReference type="PROSITE" id="PS50837"/>
    </source>
</evidence>
<evidence type="ECO:0000256" key="1">
    <source>
        <dbReference type="SAM" id="Phobius"/>
    </source>
</evidence>
<feature type="transmembrane region" description="Helical" evidence="1">
    <location>
        <begin position="401"/>
        <end position="419"/>
    </location>
</feature>
<keyword evidence="4" id="KW-1185">Reference proteome</keyword>
<dbReference type="AlphaFoldDB" id="A0A8J7K2P5"/>
<dbReference type="EMBL" id="JADEWL010000062">
    <property type="protein sequence ID" value="MBE9214522.1"/>
    <property type="molecule type" value="Genomic_DNA"/>
</dbReference>
<evidence type="ECO:0000313" key="3">
    <source>
        <dbReference type="EMBL" id="MBE9214522.1"/>
    </source>
</evidence>
<evidence type="ECO:0000313" key="4">
    <source>
        <dbReference type="Proteomes" id="UP000620559"/>
    </source>
</evidence>
<dbReference type="Proteomes" id="UP000620559">
    <property type="component" value="Unassembled WGS sequence"/>
</dbReference>
<dbReference type="PANTHER" id="PTHR46312:SF2">
    <property type="entry name" value="NUCLEOTIDE-BINDING OLIGOMERIZATION DOMAIN-CONTAINING PROTEIN 2-LIKE"/>
    <property type="match status" value="1"/>
</dbReference>
<dbReference type="InterPro" id="IPR007111">
    <property type="entry name" value="NACHT_NTPase"/>
</dbReference>
<dbReference type="InterPro" id="IPR027417">
    <property type="entry name" value="P-loop_NTPase"/>
</dbReference>
<dbReference type="RefSeq" id="WP_193922411.1">
    <property type="nucleotide sequence ID" value="NZ_JADEWL010000062.1"/>
</dbReference>
<dbReference type="PANTHER" id="PTHR46312">
    <property type="entry name" value="NACHT DOMAIN-CONTAINING PROTEIN"/>
    <property type="match status" value="1"/>
</dbReference>
<accession>A0A8J7K2P5</accession>
<keyword evidence="1" id="KW-1133">Transmembrane helix</keyword>
<dbReference type="InterPro" id="IPR003593">
    <property type="entry name" value="AAA+_ATPase"/>
</dbReference>
<feature type="transmembrane region" description="Helical" evidence="1">
    <location>
        <begin position="544"/>
        <end position="566"/>
    </location>
</feature>
<dbReference type="SMART" id="SM00382">
    <property type="entry name" value="AAA"/>
    <property type="match status" value="1"/>
</dbReference>
<dbReference type="PROSITE" id="PS50837">
    <property type="entry name" value="NACHT"/>
    <property type="match status" value="1"/>
</dbReference>